<dbReference type="EMBL" id="JBHRWN010000002">
    <property type="protein sequence ID" value="MFC3476525.1"/>
    <property type="molecule type" value="Genomic_DNA"/>
</dbReference>
<gene>
    <name evidence="1" type="ORF">ACFOKC_02175</name>
</gene>
<evidence type="ECO:0000313" key="2">
    <source>
        <dbReference type="Proteomes" id="UP001595660"/>
    </source>
</evidence>
<dbReference type="AlphaFoldDB" id="A0ABD5NBE5"/>
<dbReference type="PANTHER" id="PTHR40053:SF1">
    <property type="entry name" value="SPORULATION-CONTROL PROTEIN SPO0M"/>
    <property type="match status" value="1"/>
</dbReference>
<accession>A0ABD5NBE5</accession>
<dbReference type="GeneID" id="69117565"/>
<dbReference type="Pfam" id="PF07070">
    <property type="entry name" value="Spo0M"/>
    <property type="match status" value="1"/>
</dbReference>
<comment type="caution">
    <text evidence="1">The sequence shown here is derived from an EMBL/GenBank/DDBJ whole genome shotgun (WGS) entry which is preliminary data.</text>
</comment>
<name>A0ABD5NBE5_9EURY</name>
<sequence length="242" mass="26788">MKDVLSRVGIGAATVDAIVPETVTAGDTVDVTVHVEGGDTEQDVDSIYFAVCTKYKTDESSRKGVVSKARLSESFTIDADEEREFETEIEIPRDTPVSVGHTQVWVETGLDIDWALDPDDTDYIDVQPGPHEEAVLDAFDDLGFRVREGHPVESERLFSGQRFVQEFEFVPRSGPFAGKVDEVEVVTHPTGEGVDCLLEVDKRGGLFEEALDVDERFDRFSVTSADADAVRDTLESRIERNT</sequence>
<dbReference type="PANTHER" id="PTHR40053">
    <property type="entry name" value="SPORULATION-CONTROL PROTEIN SPO0M"/>
    <property type="match status" value="1"/>
</dbReference>
<proteinExistence type="predicted"/>
<dbReference type="InterPro" id="IPR009776">
    <property type="entry name" value="Spore_0_M"/>
</dbReference>
<organism evidence="1 2">
    <name type="scientific">Halobacterium litoreum</name>
    <dbReference type="NCBI Taxonomy" id="2039234"/>
    <lineage>
        <taxon>Archaea</taxon>
        <taxon>Methanobacteriati</taxon>
        <taxon>Methanobacteriota</taxon>
        <taxon>Stenosarchaea group</taxon>
        <taxon>Halobacteria</taxon>
        <taxon>Halobacteriales</taxon>
        <taxon>Halobacteriaceae</taxon>
        <taxon>Halobacterium</taxon>
    </lineage>
</organism>
<dbReference type="Proteomes" id="UP001595660">
    <property type="component" value="Unassembled WGS sequence"/>
</dbReference>
<dbReference type="RefSeq" id="WP_232572328.1">
    <property type="nucleotide sequence ID" value="NZ_CP089466.1"/>
</dbReference>
<keyword evidence="2" id="KW-1185">Reference proteome</keyword>
<reference evidence="1 2" key="1">
    <citation type="journal article" date="2019" name="Int. J. Syst. Evol. Microbiol.">
        <title>The Global Catalogue of Microorganisms (GCM) 10K type strain sequencing project: providing services to taxonomists for standard genome sequencing and annotation.</title>
        <authorList>
            <consortium name="The Broad Institute Genomics Platform"/>
            <consortium name="The Broad Institute Genome Sequencing Center for Infectious Disease"/>
            <person name="Wu L."/>
            <person name="Ma J."/>
        </authorList>
    </citation>
    <scope>NUCLEOTIDE SEQUENCE [LARGE SCALE GENOMIC DNA]</scope>
    <source>
        <strain evidence="1 2">CGMCC 1.12562</strain>
    </source>
</reference>
<evidence type="ECO:0000313" key="1">
    <source>
        <dbReference type="EMBL" id="MFC3476525.1"/>
    </source>
</evidence>
<protein>
    <submittedName>
        <fullName evidence="1">Sporulation protein</fullName>
    </submittedName>
</protein>